<keyword evidence="3" id="KW-0808">Transferase</keyword>
<proteinExistence type="predicted"/>
<dbReference type="EMBL" id="FONZ01000003">
    <property type="protein sequence ID" value="SFF24215.1"/>
    <property type="molecule type" value="Genomic_DNA"/>
</dbReference>
<dbReference type="Pfam" id="PF13302">
    <property type="entry name" value="Acetyltransf_3"/>
    <property type="match status" value="1"/>
</dbReference>
<feature type="region of interest" description="Disordered" evidence="1">
    <location>
        <begin position="232"/>
        <end position="254"/>
    </location>
</feature>
<organism evidence="3 4">
    <name type="scientific">Flavimobilis marinus</name>
    <dbReference type="NCBI Taxonomy" id="285351"/>
    <lineage>
        <taxon>Bacteria</taxon>
        <taxon>Bacillati</taxon>
        <taxon>Actinomycetota</taxon>
        <taxon>Actinomycetes</taxon>
        <taxon>Micrococcales</taxon>
        <taxon>Jonesiaceae</taxon>
        <taxon>Flavimobilis</taxon>
    </lineage>
</organism>
<name>A0A1I2H279_9MICO</name>
<dbReference type="InterPro" id="IPR000182">
    <property type="entry name" value="GNAT_dom"/>
</dbReference>
<keyword evidence="4" id="KW-1185">Reference proteome</keyword>
<evidence type="ECO:0000313" key="4">
    <source>
        <dbReference type="Proteomes" id="UP000198520"/>
    </source>
</evidence>
<evidence type="ECO:0000259" key="2">
    <source>
        <dbReference type="PROSITE" id="PS51186"/>
    </source>
</evidence>
<feature type="compositionally biased region" description="Basic residues" evidence="1">
    <location>
        <begin position="242"/>
        <end position="254"/>
    </location>
</feature>
<feature type="domain" description="N-acetyltransferase" evidence="2">
    <location>
        <begin position="29"/>
        <end position="184"/>
    </location>
</feature>
<dbReference type="STRING" id="285351.SAMN04488035_2168"/>
<sequence>MVAACSDFRVEHDLVLEAHGFRLEPLAQQHVSDLARMVDADLWAGMSAPLPEGEVGMMNYIEDSLALPGCLPFAVVDLVDGQVRGSTALVDHHPEARRVEIGRTFYDRAVWGRVINPASKFLLLQHAFEGLGVYRVALRADARNTRSLGAIERLGATREGLLRGYRDDRDGTRVDSVSFSILEPEWPEIRERLLNRLDPLRSIEASMPPLASVGASVTSEVVQEVADALLQHGPVPVPPRAAARRQRRARRRRR</sequence>
<dbReference type="AlphaFoldDB" id="A0A1I2H279"/>
<dbReference type="PANTHER" id="PTHR43610">
    <property type="entry name" value="BLL6696 PROTEIN"/>
    <property type="match status" value="1"/>
</dbReference>
<protein>
    <submittedName>
        <fullName evidence="3">Protein N-acetyltransferase, RimJ/RimL family</fullName>
    </submittedName>
</protein>
<dbReference type="GO" id="GO:0016747">
    <property type="term" value="F:acyltransferase activity, transferring groups other than amino-acyl groups"/>
    <property type="evidence" value="ECO:0007669"/>
    <property type="project" value="InterPro"/>
</dbReference>
<dbReference type="Proteomes" id="UP000198520">
    <property type="component" value="Unassembled WGS sequence"/>
</dbReference>
<accession>A0A1I2H279</accession>
<dbReference type="SUPFAM" id="SSF55729">
    <property type="entry name" value="Acyl-CoA N-acyltransferases (Nat)"/>
    <property type="match status" value="1"/>
</dbReference>
<evidence type="ECO:0000256" key="1">
    <source>
        <dbReference type="SAM" id="MobiDB-lite"/>
    </source>
</evidence>
<dbReference type="PANTHER" id="PTHR43610:SF1">
    <property type="entry name" value="N-ACETYLTRANSFERASE DOMAIN-CONTAINING PROTEIN"/>
    <property type="match status" value="1"/>
</dbReference>
<gene>
    <name evidence="3" type="ORF">SAMN04488035_2168</name>
</gene>
<evidence type="ECO:0000313" key="3">
    <source>
        <dbReference type="EMBL" id="SFF24215.1"/>
    </source>
</evidence>
<dbReference type="Gene3D" id="3.40.630.30">
    <property type="match status" value="1"/>
</dbReference>
<reference evidence="4" key="1">
    <citation type="submission" date="2016-10" db="EMBL/GenBank/DDBJ databases">
        <authorList>
            <person name="Varghese N."/>
            <person name="Submissions S."/>
        </authorList>
    </citation>
    <scope>NUCLEOTIDE SEQUENCE [LARGE SCALE GENOMIC DNA]</scope>
    <source>
        <strain evidence="4">DSM 19083</strain>
    </source>
</reference>
<dbReference type="PROSITE" id="PS51186">
    <property type="entry name" value="GNAT"/>
    <property type="match status" value="1"/>
</dbReference>
<dbReference type="InterPro" id="IPR016181">
    <property type="entry name" value="Acyl_CoA_acyltransferase"/>
</dbReference>